<comment type="caution">
    <text evidence="1">The sequence shown here is derived from an EMBL/GenBank/DDBJ whole genome shotgun (WGS) entry which is preliminary data.</text>
</comment>
<keyword evidence="2" id="KW-1185">Reference proteome</keyword>
<dbReference type="RefSeq" id="WP_143556985.1">
    <property type="nucleotide sequence ID" value="NZ_PDJD01000001.1"/>
</dbReference>
<dbReference type="OrthoDB" id="3770451at2"/>
<dbReference type="EMBL" id="PDJD01000001">
    <property type="protein sequence ID" value="PFG21001.1"/>
    <property type="molecule type" value="Genomic_DNA"/>
</dbReference>
<accession>A0A2A9D3P2</accession>
<evidence type="ECO:0000313" key="2">
    <source>
        <dbReference type="Proteomes" id="UP000224915"/>
    </source>
</evidence>
<organism evidence="1 2">
    <name type="scientific">Serinibacter salmoneus</name>
    <dbReference type="NCBI Taxonomy" id="556530"/>
    <lineage>
        <taxon>Bacteria</taxon>
        <taxon>Bacillati</taxon>
        <taxon>Actinomycetota</taxon>
        <taxon>Actinomycetes</taxon>
        <taxon>Micrococcales</taxon>
        <taxon>Beutenbergiaceae</taxon>
        <taxon>Serinibacter</taxon>
    </lineage>
</organism>
<reference evidence="1 2" key="1">
    <citation type="submission" date="2017-10" db="EMBL/GenBank/DDBJ databases">
        <title>Sequencing the genomes of 1000 actinobacteria strains.</title>
        <authorList>
            <person name="Klenk H.-P."/>
        </authorList>
    </citation>
    <scope>NUCLEOTIDE SEQUENCE [LARGE SCALE GENOMIC DNA]</scope>
    <source>
        <strain evidence="1 2">DSM 21801</strain>
    </source>
</reference>
<name>A0A2A9D3P2_9MICO</name>
<dbReference type="AlphaFoldDB" id="A0A2A9D3P2"/>
<dbReference type="Proteomes" id="UP000224915">
    <property type="component" value="Unassembled WGS sequence"/>
</dbReference>
<sequence length="229" mass="24235">MSNVFTESEIDVNVVCVRVGESAGWVAEATDACARGVGEALGVGGWVHSGSDSPWPGDADERGDLVRSEVVTDQGEPLWVAGYSLSLMAKGDRFIVELSVAAGSDDVGVRLPEHRVSLTVWPGRVGDVSSGEVDGVVGAVVRAWGPAMVRVGTVEVSQVARRGNWKISAGYRLWLADGVVSVGEVARGVGVSRVWGGVLLSVPDEWHHEQVAAAMARTRELNGWDELPH</sequence>
<protein>
    <submittedName>
        <fullName evidence="1">Uncharacterized protein</fullName>
    </submittedName>
</protein>
<gene>
    <name evidence="1" type="ORF">ATL40_2620</name>
</gene>
<proteinExistence type="predicted"/>
<evidence type="ECO:0000313" key="1">
    <source>
        <dbReference type="EMBL" id="PFG21001.1"/>
    </source>
</evidence>